<dbReference type="GO" id="GO:0035556">
    <property type="term" value="P:intracellular signal transduction"/>
    <property type="evidence" value="ECO:0007669"/>
    <property type="project" value="TreeGrafter"/>
</dbReference>
<evidence type="ECO:0000256" key="8">
    <source>
        <dbReference type="ARBA" id="ARBA00048679"/>
    </source>
</evidence>
<dbReference type="GO" id="GO:0005524">
    <property type="term" value="F:ATP binding"/>
    <property type="evidence" value="ECO:0007669"/>
    <property type="project" value="UniProtKB-UniRule"/>
</dbReference>
<dbReference type="PANTHER" id="PTHR24356:SF400">
    <property type="entry name" value="SERINE_THREONINE-PROTEIN KINASE CBK1"/>
    <property type="match status" value="1"/>
</dbReference>
<feature type="compositionally biased region" description="Basic and acidic residues" evidence="11">
    <location>
        <begin position="430"/>
        <end position="439"/>
    </location>
</feature>
<evidence type="ECO:0000256" key="4">
    <source>
        <dbReference type="ARBA" id="ARBA00022741"/>
    </source>
</evidence>
<keyword evidence="3" id="KW-0808">Transferase</keyword>
<comment type="catalytic activity">
    <reaction evidence="8">
        <text>L-seryl-[protein] + ATP = O-phospho-L-seryl-[protein] + ADP + H(+)</text>
        <dbReference type="Rhea" id="RHEA:17989"/>
        <dbReference type="Rhea" id="RHEA-COMP:9863"/>
        <dbReference type="Rhea" id="RHEA-COMP:11604"/>
        <dbReference type="ChEBI" id="CHEBI:15378"/>
        <dbReference type="ChEBI" id="CHEBI:29999"/>
        <dbReference type="ChEBI" id="CHEBI:30616"/>
        <dbReference type="ChEBI" id="CHEBI:83421"/>
        <dbReference type="ChEBI" id="CHEBI:456216"/>
        <dbReference type="EC" id="2.7.11.1"/>
    </reaction>
</comment>
<comment type="similarity">
    <text evidence="10">Belongs to the protein kinase superfamily.</text>
</comment>
<dbReference type="PROSITE" id="PS00107">
    <property type="entry name" value="PROTEIN_KINASE_ATP"/>
    <property type="match status" value="1"/>
</dbReference>
<gene>
    <name evidence="14" type="ORF">Cvel_4236</name>
</gene>
<keyword evidence="5" id="KW-0418">Kinase</keyword>
<evidence type="ECO:0000256" key="2">
    <source>
        <dbReference type="ARBA" id="ARBA00022527"/>
    </source>
</evidence>
<evidence type="ECO:0000256" key="6">
    <source>
        <dbReference type="ARBA" id="ARBA00022840"/>
    </source>
</evidence>
<dbReference type="Gene3D" id="1.10.510.10">
    <property type="entry name" value="Transferase(Phosphotransferase) domain 1"/>
    <property type="match status" value="1"/>
</dbReference>
<feature type="compositionally biased region" description="Polar residues" evidence="11">
    <location>
        <begin position="462"/>
        <end position="471"/>
    </location>
</feature>
<evidence type="ECO:0000259" key="13">
    <source>
        <dbReference type="PROSITE" id="PS51285"/>
    </source>
</evidence>
<evidence type="ECO:0000256" key="1">
    <source>
        <dbReference type="ARBA" id="ARBA00012513"/>
    </source>
</evidence>
<dbReference type="EMBL" id="CDMZ01000926">
    <property type="protein sequence ID" value="CEM24085.1"/>
    <property type="molecule type" value="Genomic_DNA"/>
</dbReference>
<dbReference type="FunFam" id="3.30.200.20:FF:000042">
    <property type="entry name" value="Aurora kinase A"/>
    <property type="match status" value="1"/>
</dbReference>
<feature type="domain" description="AGC-kinase C-terminal" evidence="13">
    <location>
        <begin position="370"/>
        <end position="438"/>
    </location>
</feature>
<organism evidence="14">
    <name type="scientific">Chromera velia CCMP2878</name>
    <dbReference type="NCBI Taxonomy" id="1169474"/>
    <lineage>
        <taxon>Eukaryota</taxon>
        <taxon>Sar</taxon>
        <taxon>Alveolata</taxon>
        <taxon>Colpodellida</taxon>
        <taxon>Chromeraceae</taxon>
        <taxon>Chromera</taxon>
    </lineage>
</organism>
<dbReference type="PANTHER" id="PTHR24356">
    <property type="entry name" value="SERINE/THREONINE-PROTEIN KINASE"/>
    <property type="match status" value="1"/>
</dbReference>
<feature type="compositionally biased region" description="Basic and acidic residues" evidence="11">
    <location>
        <begin position="216"/>
        <end position="227"/>
    </location>
</feature>
<dbReference type="InterPro" id="IPR011009">
    <property type="entry name" value="Kinase-like_dom_sf"/>
</dbReference>
<dbReference type="InterPro" id="IPR017441">
    <property type="entry name" value="Protein_kinase_ATP_BS"/>
</dbReference>
<evidence type="ECO:0000256" key="7">
    <source>
        <dbReference type="ARBA" id="ARBA00047899"/>
    </source>
</evidence>
<feature type="region of interest" description="Disordered" evidence="11">
    <location>
        <begin position="215"/>
        <end position="268"/>
    </location>
</feature>
<dbReference type="InterPro" id="IPR008271">
    <property type="entry name" value="Ser/Thr_kinase_AS"/>
</dbReference>
<dbReference type="AlphaFoldDB" id="A0A0G4G779"/>
<evidence type="ECO:0000256" key="3">
    <source>
        <dbReference type="ARBA" id="ARBA00022679"/>
    </source>
</evidence>
<evidence type="ECO:0000256" key="11">
    <source>
        <dbReference type="SAM" id="MobiDB-lite"/>
    </source>
</evidence>
<dbReference type="PROSITE" id="PS51285">
    <property type="entry name" value="AGC_KINASE_CTER"/>
    <property type="match status" value="1"/>
</dbReference>
<keyword evidence="2 10" id="KW-0723">Serine/threonine-protein kinase</keyword>
<feature type="domain" description="Protein kinase" evidence="12">
    <location>
        <begin position="59"/>
        <end position="369"/>
    </location>
</feature>
<name>A0A0G4G779_9ALVE</name>
<dbReference type="Gene3D" id="3.30.200.20">
    <property type="entry name" value="Phosphorylase Kinase, domain 1"/>
    <property type="match status" value="1"/>
</dbReference>
<dbReference type="Pfam" id="PF00069">
    <property type="entry name" value="Pkinase"/>
    <property type="match status" value="2"/>
</dbReference>
<accession>A0A0G4G779</accession>
<dbReference type="PROSITE" id="PS00108">
    <property type="entry name" value="PROTEIN_KINASE_ST"/>
    <property type="match status" value="1"/>
</dbReference>
<evidence type="ECO:0000259" key="12">
    <source>
        <dbReference type="PROSITE" id="PS50011"/>
    </source>
</evidence>
<dbReference type="GO" id="GO:0004674">
    <property type="term" value="F:protein serine/threonine kinase activity"/>
    <property type="evidence" value="ECO:0007669"/>
    <property type="project" value="UniProtKB-KW"/>
</dbReference>
<dbReference type="PhylomeDB" id="A0A0G4G779"/>
<evidence type="ECO:0000313" key="14">
    <source>
        <dbReference type="EMBL" id="CEM24085.1"/>
    </source>
</evidence>
<dbReference type="VEuPathDB" id="CryptoDB:Cvel_4236"/>
<reference evidence="14" key="1">
    <citation type="submission" date="2014-11" db="EMBL/GenBank/DDBJ databases">
        <authorList>
            <person name="Otto D Thomas"/>
            <person name="Naeem Raeece"/>
        </authorList>
    </citation>
    <scope>NUCLEOTIDE SEQUENCE</scope>
</reference>
<feature type="binding site" evidence="9">
    <location>
        <position position="93"/>
    </location>
    <ligand>
        <name>ATP</name>
        <dbReference type="ChEBI" id="CHEBI:30616"/>
    </ligand>
</feature>
<sequence length="471" mass="52034">MESRVEKVNKDFQDRTDVERGLQQVAGGAPHEAQLMEEYGREQAEYLRASRKRETTEDYEPLKILGQGAFGVVRLVRRRADGAVLALKQMPKKLMQNKNQRNRVLAERSALSSLDNAPGVVSLYSTFQDGDNLYLAMEYLPGGDFMSHLIRLDILTEDVTRFYIAELVQAVDEVHKRGYVHRDIKPDNIVLDRYGHLKLLDFGLCTVDPLAGATDSQKEKHNEKLQRGELQTPRHAKPGAPPVTPGRDGAADGPAKPQHPGRALLKSSVGTPQYMAPEVFRRSGYTASADLWSVGIILFECLYGGVPFSDPSNNPYTVGHKVVNWHKFLRLPHPSRPQVSGEAVSLMKGLLCEPEKRLSADAIRGHPFFKGLRWEKLKDMRPPIAPKLDAPGESGSASARKKGADLNLPQAGGSSNLRKDLDFVGYTYQREAEQKKPTVEKVVGSSGSTGAPPVTPKGSAAPPQQQQRGRH</sequence>
<dbReference type="SUPFAM" id="SSF56112">
    <property type="entry name" value="Protein kinase-like (PK-like)"/>
    <property type="match status" value="1"/>
</dbReference>
<protein>
    <recommendedName>
        <fullName evidence="1">non-specific serine/threonine protein kinase</fullName>
        <ecNumber evidence="1">2.7.11.1</ecNumber>
    </recommendedName>
</protein>
<keyword evidence="4 9" id="KW-0547">Nucleotide-binding</keyword>
<dbReference type="InterPro" id="IPR000719">
    <property type="entry name" value="Prot_kinase_dom"/>
</dbReference>
<dbReference type="InterPro" id="IPR050236">
    <property type="entry name" value="Ser_Thr_kinase_AGC"/>
</dbReference>
<dbReference type="EC" id="2.7.11.1" evidence="1"/>
<dbReference type="SMART" id="SM00220">
    <property type="entry name" value="S_TKc"/>
    <property type="match status" value="1"/>
</dbReference>
<evidence type="ECO:0000256" key="9">
    <source>
        <dbReference type="PROSITE-ProRule" id="PRU10141"/>
    </source>
</evidence>
<evidence type="ECO:0000256" key="5">
    <source>
        <dbReference type="ARBA" id="ARBA00022777"/>
    </source>
</evidence>
<dbReference type="PROSITE" id="PS50011">
    <property type="entry name" value="PROTEIN_KINASE_DOM"/>
    <property type="match status" value="1"/>
</dbReference>
<keyword evidence="6 9" id="KW-0067">ATP-binding</keyword>
<evidence type="ECO:0000256" key="10">
    <source>
        <dbReference type="RuleBase" id="RU000304"/>
    </source>
</evidence>
<proteinExistence type="inferred from homology"/>
<dbReference type="InterPro" id="IPR000961">
    <property type="entry name" value="AGC-kinase_C"/>
</dbReference>
<feature type="region of interest" description="Disordered" evidence="11">
    <location>
        <begin position="383"/>
        <end position="471"/>
    </location>
</feature>
<comment type="catalytic activity">
    <reaction evidence="7">
        <text>L-threonyl-[protein] + ATP = O-phospho-L-threonyl-[protein] + ADP + H(+)</text>
        <dbReference type="Rhea" id="RHEA:46608"/>
        <dbReference type="Rhea" id="RHEA-COMP:11060"/>
        <dbReference type="Rhea" id="RHEA-COMP:11605"/>
        <dbReference type="ChEBI" id="CHEBI:15378"/>
        <dbReference type="ChEBI" id="CHEBI:30013"/>
        <dbReference type="ChEBI" id="CHEBI:30616"/>
        <dbReference type="ChEBI" id="CHEBI:61977"/>
        <dbReference type="ChEBI" id="CHEBI:456216"/>
        <dbReference type="EC" id="2.7.11.1"/>
    </reaction>
</comment>